<reference evidence="3" key="2">
    <citation type="submission" date="2023-07" db="EMBL/GenBank/DDBJ databases">
        <authorList>
            <person name="Jung D.-H."/>
        </authorList>
    </citation>
    <scope>NUCLEOTIDE SEQUENCE [LARGE SCALE GENOMIC DNA]</scope>
    <source>
        <strain evidence="3">JA-25</strain>
    </source>
</reference>
<sequence>MENLSITTEIIQLAIRLRQQRKRSLGDSIIAATALVHKLPVVTNNIDDFSTIEGLTVITLADILAGNA</sequence>
<organism evidence="2 3">
    <name type="scientific">Fibrivirga algicola</name>
    <dbReference type="NCBI Taxonomy" id="2950420"/>
    <lineage>
        <taxon>Bacteria</taxon>
        <taxon>Pseudomonadati</taxon>
        <taxon>Bacteroidota</taxon>
        <taxon>Cytophagia</taxon>
        <taxon>Cytophagales</taxon>
        <taxon>Spirosomataceae</taxon>
        <taxon>Fibrivirga</taxon>
    </lineage>
</organism>
<evidence type="ECO:0000259" key="1">
    <source>
        <dbReference type="Pfam" id="PF01850"/>
    </source>
</evidence>
<evidence type="ECO:0000313" key="2">
    <source>
        <dbReference type="EMBL" id="NID13291.1"/>
    </source>
</evidence>
<reference evidence="3" key="1">
    <citation type="submission" date="2019-09" db="EMBL/GenBank/DDBJ databases">
        <authorList>
            <person name="Jung D.-H."/>
        </authorList>
    </citation>
    <scope>NUCLEOTIDE SEQUENCE [LARGE SCALE GENOMIC DNA]</scope>
    <source>
        <strain evidence="3">JA-25</strain>
    </source>
</reference>
<dbReference type="SUPFAM" id="SSF88723">
    <property type="entry name" value="PIN domain-like"/>
    <property type="match status" value="1"/>
</dbReference>
<proteinExistence type="predicted"/>
<dbReference type="InterPro" id="IPR002716">
    <property type="entry name" value="PIN_dom"/>
</dbReference>
<gene>
    <name evidence="2" type="ORF">F7231_24180</name>
</gene>
<feature type="domain" description="PIN" evidence="1">
    <location>
        <begin position="4"/>
        <end position="52"/>
    </location>
</feature>
<dbReference type="Gene3D" id="3.40.50.1010">
    <property type="entry name" value="5'-nuclease"/>
    <property type="match status" value="1"/>
</dbReference>
<accession>A0ABX0QME9</accession>
<protein>
    <submittedName>
        <fullName evidence="2">Type II toxin-antitoxin system VapC family toxin</fullName>
    </submittedName>
</protein>
<keyword evidence="3" id="KW-1185">Reference proteome</keyword>
<dbReference type="Proteomes" id="UP000606008">
    <property type="component" value="Unassembled WGS sequence"/>
</dbReference>
<dbReference type="EMBL" id="WAEL01000011">
    <property type="protein sequence ID" value="NID13291.1"/>
    <property type="molecule type" value="Genomic_DNA"/>
</dbReference>
<name>A0ABX0QME9_9BACT</name>
<dbReference type="Pfam" id="PF01850">
    <property type="entry name" value="PIN"/>
    <property type="match status" value="1"/>
</dbReference>
<dbReference type="InterPro" id="IPR029060">
    <property type="entry name" value="PIN-like_dom_sf"/>
</dbReference>
<comment type="caution">
    <text evidence="2">The sequence shown here is derived from an EMBL/GenBank/DDBJ whole genome shotgun (WGS) entry which is preliminary data.</text>
</comment>
<evidence type="ECO:0000313" key="3">
    <source>
        <dbReference type="Proteomes" id="UP000606008"/>
    </source>
</evidence>